<name>A0A974SA24_9CAUL</name>
<protein>
    <submittedName>
        <fullName evidence="1">Uncharacterized protein</fullName>
    </submittedName>
</protein>
<gene>
    <name evidence="1" type="ORF">JKL49_09530</name>
</gene>
<organism evidence="1">
    <name type="scientific">Phenylobacterium glaciei</name>
    <dbReference type="NCBI Taxonomy" id="2803784"/>
    <lineage>
        <taxon>Bacteria</taxon>
        <taxon>Pseudomonadati</taxon>
        <taxon>Pseudomonadota</taxon>
        <taxon>Alphaproteobacteria</taxon>
        <taxon>Caulobacterales</taxon>
        <taxon>Caulobacteraceae</taxon>
        <taxon>Phenylobacterium</taxon>
    </lineage>
</organism>
<dbReference type="EMBL" id="CP068570">
    <property type="protein sequence ID" value="QQZ51288.1"/>
    <property type="molecule type" value="Genomic_DNA"/>
</dbReference>
<evidence type="ECO:0000313" key="1">
    <source>
        <dbReference type="EMBL" id="QQZ51288.1"/>
    </source>
</evidence>
<sequence length="63" mass="6566">MKDDPPIGLRTAPGDTLSAWAKPVNPLPPAVALNRLIDGSLEVKITPRPGLGRWPSTSAPPAS</sequence>
<proteinExistence type="predicted"/>
<reference evidence="1" key="1">
    <citation type="submission" date="2021-01" db="EMBL/GenBank/DDBJ databases">
        <title>Genome sequence of Phenylobacterium sp. 20VBR1 isolated from a valley glaceir, Ny-Alesund, Svalbard.</title>
        <authorList>
            <person name="Thomas F.A."/>
            <person name="Krishnan K.P."/>
            <person name="Sinha R.K."/>
        </authorList>
    </citation>
    <scope>NUCLEOTIDE SEQUENCE</scope>
    <source>
        <strain evidence="1">20VBR1</strain>
    </source>
</reference>
<accession>A0A974SA24</accession>
<dbReference type="AlphaFoldDB" id="A0A974SA24"/>